<protein>
    <recommendedName>
        <fullName evidence="6">Transmembrane protein</fullName>
    </recommendedName>
</protein>
<keyword evidence="1" id="KW-1133">Transmembrane helix</keyword>
<feature type="transmembrane region" description="Helical" evidence="1">
    <location>
        <begin position="6"/>
        <end position="28"/>
    </location>
</feature>
<gene>
    <name evidence="3" type="ORF">DWU89_17450</name>
    <name evidence="2" type="ORF">H8784_17045</name>
</gene>
<evidence type="ECO:0000313" key="3">
    <source>
        <dbReference type="EMBL" id="RDU47834.1"/>
    </source>
</evidence>
<evidence type="ECO:0000256" key="1">
    <source>
        <dbReference type="SAM" id="Phobius"/>
    </source>
</evidence>
<evidence type="ECO:0000313" key="2">
    <source>
        <dbReference type="EMBL" id="MBC8603422.1"/>
    </source>
</evidence>
<feature type="transmembrane region" description="Helical" evidence="1">
    <location>
        <begin position="230"/>
        <end position="248"/>
    </location>
</feature>
<feature type="transmembrane region" description="Helical" evidence="1">
    <location>
        <begin position="260"/>
        <end position="280"/>
    </location>
</feature>
<feature type="transmembrane region" description="Helical" evidence="1">
    <location>
        <begin position="185"/>
        <end position="209"/>
    </location>
</feature>
<reference evidence="3 4" key="1">
    <citation type="submission" date="2018-07" db="EMBL/GenBank/DDBJ databases">
        <title>Parabacteroides acidifaciens nov. sp., isolated from human feces.</title>
        <authorList>
            <person name="Wang Y.J."/>
        </authorList>
    </citation>
    <scope>NUCLEOTIDE SEQUENCE [LARGE SCALE GENOMIC DNA]</scope>
    <source>
        <strain evidence="3 4">426-9</strain>
    </source>
</reference>
<comment type="caution">
    <text evidence="3">The sequence shown here is derived from an EMBL/GenBank/DDBJ whole genome shotgun (WGS) entry which is preliminary data.</text>
</comment>
<accession>A0A3D8HA34</accession>
<organism evidence="3 4">
    <name type="scientific">Parabacteroides acidifaciens</name>
    <dbReference type="NCBI Taxonomy" id="2290935"/>
    <lineage>
        <taxon>Bacteria</taxon>
        <taxon>Pseudomonadati</taxon>
        <taxon>Bacteroidota</taxon>
        <taxon>Bacteroidia</taxon>
        <taxon>Bacteroidales</taxon>
        <taxon>Tannerellaceae</taxon>
        <taxon>Parabacteroides</taxon>
    </lineage>
</organism>
<dbReference type="RefSeq" id="WP_115500912.1">
    <property type="nucleotide sequence ID" value="NZ_JACRTI010000058.1"/>
</dbReference>
<evidence type="ECO:0000313" key="5">
    <source>
        <dbReference type="Proteomes" id="UP000629596"/>
    </source>
</evidence>
<keyword evidence="1" id="KW-0472">Membrane</keyword>
<keyword evidence="1" id="KW-0812">Transmembrane</keyword>
<feature type="transmembrane region" description="Helical" evidence="1">
    <location>
        <begin position="74"/>
        <end position="91"/>
    </location>
</feature>
<dbReference type="EMBL" id="JACRTI010000058">
    <property type="protein sequence ID" value="MBC8603422.1"/>
    <property type="molecule type" value="Genomic_DNA"/>
</dbReference>
<feature type="transmembrane region" description="Helical" evidence="1">
    <location>
        <begin position="98"/>
        <end position="116"/>
    </location>
</feature>
<dbReference type="InterPro" id="IPR045692">
    <property type="entry name" value="DUF6057"/>
</dbReference>
<dbReference type="AlphaFoldDB" id="A0A3D8HA34"/>
<proteinExistence type="predicted"/>
<dbReference type="Pfam" id="PF19529">
    <property type="entry name" value="DUF6057"/>
    <property type="match status" value="1"/>
</dbReference>
<dbReference type="EMBL" id="QREV01000058">
    <property type="protein sequence ID" value="RDU47834.1"/>
    <property type="molecule type" value="Genomic_DNA"/>
</dbReference>
<sequence>MKYKLVAFWLVVFGALFAFLQTSFEYHFYYIEQSQLFLFSKTYAMEKLVLPGGLSMLMAEFLVQFFILPYAGPAIVAALLTGVGICTAGIVKRIAPSSALFLLYVLPVLALLFMHFDFNYRVQGTVCYLMMTAALYGYMQIRKDLFRLVAGCVLVPVLFWLAGSVALLFAGMVCLYELLRKTPKWYISLIGMAEVLLLGLGVVYFSLMGEYRWVFGPDLYYHNTLHPKSVIYYSWICMPLVVLVAFFLRNKKGLPAKRLIAGICCVGQLAVIGGILWWGVPKFSDAKTLRLKKLDYFARTEQWDKTIEECKGKLTNFLYMCHLNMALANRGELSDKMFNFDQRGPQGLLVQWNKSENISCMLSDIYFTMGATASAQEMAFEGYVSAMDDGNPRMLKRLVQTNLIYGAYPVAEKYISILEKTFAYRDWAGAQRKYLYNDEAVENDPVLGLRRRMLPEQNTLAMIDGLNGDLERFLKKGPANSAAMQYLGAMYLLAKDLEGFKAVVEKYYGTEFLPVLPLHFQEAVIVMSEKEPDYWKRFNISETVVNRFAEYKKQVLANRNNSAALAGLLNRSYGNTYWFYFMFK</sequence>
<dbReference type="Proteomes" id="UP000629596">
    <property type="component" value="Unassembled WGS sequence"/>
</dbReference>
<feature type="transmembrane region" description="Helical" evidence="1">
    <location>
        <begin position="146"/>
        <end position="179"/>
    </location>
</feature>
<evidence type="ECO:0000313" key="4">
    <source>
        <dbReference type="Proteomes" id="UP000256321"/>
    </source>
</evidence>
<evidence type="ECO:0008006" key="6">
    <source>
        <dbReference type="Google" id="ProtNLM"/>
    </source>
</evidence>
<name>A0A3D8HA34_9BACT</name>
<dbReference type="Proteomes" id="UP000256321">
    <property type="component" value="Unassembled WGS sequence"/>
</dbReference>
<keyword evidence="5" id="KW-1185">Reference proteome</keyword>
<reference evidence="2 5" key="2">
    <citation type="submission" date="2020-08" db="EMBL/GenBank/DDBJ databases">
        <title>Genome public.</title>
        <authorList>
            <person name="Liu C."/>
            <person name="Sun Q."/>
        </authorList>
    </citation>
    <scope>NUCLEOTIDE SEQUENCE [LARGE SCALE GENOMIC DNA]</scope>
    <source>
        <strain evidence="2 5">426_9</strain>
    </source>
</reference>